<dbReference type="InterPro" id="IPR036052">
    <property type="entry name" value="TrpB-like_PALP_sf"/>
</dbReference>
<keyword evidence="5" id="KW-0456">Lyase</keyword>
<evidence type="ECO:0000256" key="2">
    <source>
        <dbReference type="ARBA" id="ARBA00022898"/>
    </source>
</evidence>
<dbReference type="Proteomes" id="UP001500483">
    <property type="component" value="Unassembled WGS sequence"/>
</dbReference>
<dbReference type="Gene3D" id="3.40.50.1100">
    <property type="match status" value="2"/>
</dbReference>
<accession>A0ABP6RPV9</accession>
<dbReference type="GO" id="GO:0016829">
    <property type="term" value="F:lyase activity"/>
    <property type="evidence" value="ECO:0007669"/>
    <property type="project" value="UniProtKB-KW"/>
</dbReference>
<dbReference type="PANTHER" id="PTHR10314">
    <property type="entry name" value="CYSTATHIONINE BETA-SYNTHASE"/>
    <property type="match status" value="1"/>
</dbReference>
<evidence type="ECO:0000313" key="6">
    <source>
        <dbReference type="Proteomes" id="UP001500483"/>
    </source>
</evidence>
<comment type="cofactor">
    <cofactor evidence="1">
        <name>pyridoxal 5'-phosphate</name>
        <dbReference type="ChEBI" id="CHEBI:597326"/>
    </cofactor>
</comment>
<dbReference type="EMBL" id="BAAAYK010000038">
    <property type="protein sequence ID" value="GAA3358930.1"/>
    <property type="molecule type" value="Genomic_DNA"/>
</dbReference>
<comment type="caution">
    <text evidence="5">The sequence shown here is derived from an EMBL/GenBank/DDBJ whole genome shotgun (WGS) entry which is preliminary data.</text>
</comment>
<proteinExistence type="predicted"/>
<evidence type="ECO:0000259" key="4">
    <source>
        <dbReference type="Pfam" id="PF00291"/>
    </source>
</evidence>
<dbReference type="InterPro" id="IPR001926">
    <property type="entry name" value="TrpB-like_PALP"/>
</dbReference>
<dbReference type="Pfam" id="PF00291">
    <property type="entry name" value="PALP"/>
    <property type="match status" value="1"/>
</dbReference>
<sequence>MNGPVDRSTGPFGTGPRGEPGKLGCAVVLRPVRTIVSTPMPHAPQVTTNERLVALDCLGCGRSHPVGDLTAGCPDCLVRGTPANLRCRYDGDPFGQLPLRGARTLGEGGTPLFPLPAELAPDGVEVWVKNEAANPTGSHKDRFSWGAVGRAAAAGCAGVVAASSGNAAVSLAAYAALYGLECDLAVTTAVPAPIVDAVRATGARLHVFEDAEQRWDFVRDRAADPGRLAVTNYVRPAVGSSPFGVDAMRPLGWEVVDGLGRVPEHVLLPTARGDLAFGAHLGLREAARRHDRPGPRVHLVEPFPRLSAVRAGASVHDSFPGTATGAPSIGGGSTTVQAQRVLAESGGDPVVADGAAAAAERLARHGILLEGASALVLPALHRLHGSGRIAPGETAVLVATAHPFKGL</sequence>
<evidence type="ECO:0000313" key="5">
    <source>
        <dbReference type="EMBL" id="GAA3358930.1"/>
    </source>
</evidence>
<protein>
    <submittedName>
        <fullName evidence="5">PLP-dependent lyase/thiolase</fullName>
    </submittedName>
</protein>
<keyword evidence="2" id="KW-0663">Pyridoxal phosphate</keyword>
<gene>
    <name evidence="5" type="ORF">GCM10020366_32930</name>
</gene>
<dbReference type="SUPFAM" id="SSF53686">
    <property type="entry name" value="Tryptophan synthase beta subunit-like PLP-dependent enzymes"/>
    <property type="match status" value="1"/>
</dbReference>
<reference evidence="6" key="1">
    <citation type="journal article" date="2019" name="Int. J. Syst. Evol. Microbiol.">
        <title>The Global Catalogue of Microorganisms (GCM) 10K type strain sequencing project: providing services to taxonomists for standard genome sequencing and annotation.</title>
        <authorList>
            <consortium name="The Broad Institute Genomics Platform"/>
            <consortium name="The Broad Institute Genome Sequencing Center for Infectious Disease"/>
            <person name="Wu L."/>
            <person name="Ma J."/>
        </authorList>
    </citation>
    <scope>NUCLEOTIDE SEQUENCE [LARGE SCALE GENOMIC DNA]</scope>
    <source>
        <strain evidence="6">JCM 9687</strain>
    </source>
</reference>
<evidence type="ECO:0000256" key="3">
    <source>
        <dbReference type="SAM" id="MobiDB-lite"/>
    </source>
</evidence>
<feature type="domain" description="Tryptophan synthase beta chain-like PALP" evidence="4">
    <location>
        <begin position="104"/>
        <end position="400"/>
    </location>
</feature>
<feature type="region of interest" description="Disordered" evidence="3">
    <location>
        <begin position="1"/>
        <end position="20"/>
    </location>
</feature>
<dbReference type="InterPro" id="IPR050214">
    <property type="entry name" value="Cys_Synth/Cystath_Beta-Synth"/>
</dbReference>
<evidence type="ECO:0000256" key="1">
    <source>
        <dbReference type="ARBA" id="ARBA00001933"/>
    </source>
</evidence>
<name>A0ABP6RPV9_9PSEU</name>
<organism evidence="5 6">
    <name type="scientific">Saccharopolyspora gregorii</name>
    <dbReference type="NCBI Taxonomy" id="33914"/>
    <lineage>
        <taxon>Bacteria</taxon>
        <taxon>Bacillati</taxon>
        <taxon>Actinomycetota</taxon>
        <taxon>Actinomycetes</taxon>
        <taxon>Pseudonocardiales</taxon>
        <taxon>Pseudonocardiaceae</taxon>
        <taxon>Saccharopolyspora</taxon>
    </lineage>
</organism>
<keyword evidence="6" id="KW-1185">Reference proteome</keyword>